<evidence type="ECO:0000313" key="1">
    <source>
        <dbReference type="EMBL" id="GAH93970.1"/>
    </source>
</evidence>
<protein>
    <recommendedName>
        <fullName evidence="2">LysM domain-containing protein</fullName>
    </recommendedName>
</protein>
<dbReference type="InterPro" id="IPR018392">
    <property type="entry name" value="LysM"/>
</dbReference>
<comment type="caution">
    <text evidence="1">The sequence shown here is derived from an EMBL/GenBank/DDBJ whole genome shotgun (WGS) entry which is preliminary data.</text>
</comment>
<dbReference type="EMBL" id="BARU01049514">
    <property type="protein sequence ID" value="GAH93970.1"/>
    <property type="molecule type" value="Genomic_DNA"/>
</dbReference>
<organism evidence="1">
    <name type="scientific">marine sediment metagenome</name>
    <dbReference type="NCBI Taxonomy" id="412755"/>
    <lineage>
        <taxon>unclassified sequences</taxon>
        <taxon>metagenomes</taxon>
        <taxon>ecological metagenomes</taxon>
    </lineage>
</organism>
<gene>
    <name evidence="1" type="ORF">S03H2_72837</name>
</gene>
<evidence type="ECO:0008006" key="2">
    <source>
        <dbReference type="Google" id="ProtNLM"/>
    </source>
</evidence>
<name>X1KK63_9ZZZZ</name>
<proteinExistence type="predicted"/>
<reference evidence="1" key="1">
    <citation type="journal article" date="2014" name="Front. Microbiol.">
        <title>High frequency of phylogenetically diverse reductive dehalogenase-homologous genes in deep subseafloor sedimentary metagenomes.</title>
        <authorList>
            <person name="Kawai M."/>
            <person name="Futagami T."/>
            <person name="Toyoda A."/>
            <person name="Takaki Y."/>
            <person name="Nishi S."/>
            <person name="Hori S."/>
            <person name="Arai W."/>
            <person name="Tsubouchi T."/>
            <person name="Morono Y."/>
            <person name="Uchiyama I."/>
            <person name="Ito T."/>
            <person name="Fujiyama A."/>
            <person name="Inagaki F."/>
            <person name="Takami H."/>
        </authorList>
    </citation>
    <scope>NUCLEOTIDE SEQUENCE</scope>
    <source>
        <strain evidence="1">Expedition CK06-06</strain>
    </source>
</reference>
<feature type="non-terminal residue" evidence="1">
    <location>
        <position position="1"/>
    </location>
</feature>
<dbReference type="AlphaFoldDB" id="X1KK63"/>
<sequence>EEVLGGEDITNLRPFISHKVEEGDTLAELTKEYDVDWPKGEFCQ</sequence>
<dbReference type="CDD" id="cd00118">
    <property type="entry name" value="LysM"/>
    <property type="match status" value="1"/>
</dbReference>
<accession>X1KK63</accession>
<feature type="non-terminal residue" evidence="1">
    <location>
        <position position="44"/>
    </location>
</feature>